<protein>
    <recommendedName>
        <fullName evidence="6">Aminotransferase class I/classII large domain-containing protein</fullName>
    </recommendedName>
</protein>
<keyword evidence="3" id="KW-0032">Aminotransferase</keyword>
<evidence type="ECO:0000259" key="6">
    <source>
        <dbReference type="Pfam" id="PF00155"/>
    </source>
</evidence>
<dbReference type="InterPro" id="IPR015424">
    <property type="entry name" value="PyrdxlP-dep_Trfase"/>
</dbReference>
<keyword evidence="7" id="KW-0614">Plasmid</keyword>
<dbReference type="Gene3D" id="3.40.640.10">
    <property type="entry name" value="Type I PLP-dependent aspartate aminotransferase-like (Major domain)"/>
    <property type="match status" value="1"/>
</dbReference>
<feature type="domain" description="Aminotransferase class I/classII large" evidence="6">
    <location>
        <begin position="46"/>
        <end position="366"/>
    </location>
</feature>
<sequence length="374" mass="40791">MSHSAEEAHAVTTTQIRSSTMIRHRREVLEVERYRPGSSGRIRPPVALASNESPYELPSAVRTAVICAMGQGNRYPDFEKTHLTQALADHHGVTPEQVSIDNGSSSLLRHLISACAQQDHIVVYPWPSFPSYEHATLFAGATPVRVPLDEHWRPDLDAIAAQVDNRTRAVFLCLPNNPTGTTVSHEALITFLEQIPPEVLVVIDECYHDYVTDPSAAQGLALVPHFPNIVVLKSFSKSYGLAGLRVGYALSSVAIAELIRAMIVPFAVSTLAQAAAAACLEPQVQTVIGERIAATVAERERVRRRLITQEITVVPSHTNFLYLPAQSDAPTRVHAFEARGIAIRAIGSDALRVSIGTATENDLFLNEIGLLKHS</sequence>
<dbReference type="InterPro" id="IPR050106">
    <property type="entry name" value="HistidinolP_aminotransfase"/>
</dbReference>
<dbReference type="PANTHER" id="PTHR43643:SF3">
    <property type="entry name" value="HISTIDINOL-PHOSPHATE AMINOTRANSFERASE"/>
    <property type="match status" value="1"/>
</dbReference>
<dbReference type="AlphaFoldDB" id="A0A097SPP6"/>
<evidence type="ECO:0000256" key="1">
    <source>
        <dbReference type="ARBA" id="ARBA00001933"/>
    </source>
</evidence>
<dbReference type="PANTHER" id="PTHR43643">
    <property type="entry name" value="HISTIDINOL-PHOSPHATE AMINOTRANSFERASE 2"/>
    <property type="match status" value="1"/>
</dbReference>
<dbReference type="GO" id="GO:0004400">
    <property type="term" value="F:histidinol-phosphate transaminase activity"/>
    <property type="evidence" value="ECO:0007669"/>
    <property type="project" value="InterPro"/>
</dbReference>
<dbReference type="NCBIfam" id="TIGR01141">
    <property type="entry name" value="hisC"/>
    <property type="match status" value="1"/>
</dbReference>
<name>A0A097SPP6_9NOCA</name>
<geneLocation type="plasmid" evidence="7">
    <name>pNSL1</name>
</geneLocation>
<comment type="subunit">
    <text evidence="2">Homodimer.</text>
</comment>
<dbReference type="InterPro" id="IPR005861">
    <property type="entry name" value="HisP_aminotrans"/>
</dbReference>
<evidence type="ECO:0000313" key="7">
    <source>
        <dbReference type="EMBL" id="AIU93486.1"/>
    </source>
</evidence>
<dbReference type="InterPro" id="IPR004839">
    <property type="entry name" value="Aminotransferase_I/II_large"/>
</dbReference>
<dbReference type="InterPro" id="IPR015421">
    <property type="entry name" value="PyrdxlP-dep_Trfase_major"/>
</dbReference>
<evidence type="ECO:0000256" key="5">
    <source>
        <dbReference type="ARBA" id="ARBA00022898"/>
    </source>
</evidence>
<evidence type="ECO:0000256" key="3">
    <source>
        <dbReference type="ARBA" id="ARBA00022576"/>
    </source>
</evidence>
<dbReference type="InterPro" id="IPR015422">
    <property type="entry name" value="PyrdxlP-dep_Trfase_small"/>
</dbReference>
<accession>A0A097SPP6</accession>
<proteinExistence type="predicted"/>
<organism evidence="7">
    <name type="scientific">Rhodococcus sp. NS1</name>
    <dbReference type="NCBI Taxonomy" id="402236"/>
    <lineage>
        <taxon>Bacteria</taxon>
        <taxon>Bacillati</taxon>
        <taxon>Actinomycetota</taxon>
        <taxon>Actinomycetes</taxon>
        <taxon>Mycobacteriales</taxon>
        <taxon>Nocardiaceae</taxon>
        <taxon>Rhodococcus</taxon>
    </lineage>
</organism>
<gene>
    <name evidence="7" type="ORF">LRS1606.52</name>
</gene>
<dbReference type="InterPro" id="IPR004838">
    <property type="entry name" value="NHTrfase_class1_PyrdxlP-BS"/>
</dbReference>
<dbReference type="GO" id="GO:0030170">
    <property type="term" value="F:pyridoxal phosphate binding"/>
    <property type="evidence" value="ECO:0007669"/>
    <property type="project" value="InterPro"/>
</dbReference>
<dbReference type="Gene3D" id="3.90.1150.10">
    <property type="entry name" value="Aspartate Aminotransferase, domain 1"/>
    <property type="match status" value="1"/>
</dbReference>
<keyword evidence="4" id="KW-0808">Transferase</keyword>
<dbReference type="CDD" id="cd00609">
    <property type="entry name" value="AAT_like"/>
    <property type="match status" value="1"/>
</dbReference>
<evidence type="ECO:0000256" key="4">
    <source>
        <dbReference type="ARBA" id="ARBA00022679"/>
    </source>
</evidence>
<comment type="cofactor">
    <cofactor evidence="1">
        <name>pyridoxal 5'-phosphate</name>
        <dbReference type="ChEBI" id="CHEBI:597326"/>
    </cofactor>
</comment>
<dbReference type="SUPFAM" id="SSF53383">
    <property type="entry name" value="PLP-dependent transferases"/>
    <property type="match status" value="1"/>
</dbReference>
<dbReference type="Pfam" id="PF00155">
    <property type="entry name" value="Aminotran_1_2"/>
    <property type="match status" value="1"/>
</dbReference>
<dbReference type="GO" id="GO:0000105">
    <property type="term" value="P:L-histidine biosynthetic process"/>
    <property type="evidence" value="ECO:0007669"/>
    <property type="project" value="InterPro"/>
</dbReference>
<keyword evidence="5" id="KW-0663">Pyridoxal phosphate</keyword>
<dbReference type="EMBL" id="KJ605395">
    <property type="protein sequence ID" value="AIU93486.1"/>
    <property type="molecule type" value="Genomic_DNA"/>
</dbReference>
<dbReference type="PROSITE" id="PS00105">
    <property type="entry name" value="AA_TRANSFER_CLASS_1"/>
    <property type="match status" value="1"/>
</dbReference>
<reference evidence="7" key="1">
    <citation type="submission" date="2014-03" db="EMBL/GenBank/DDBJ databases">
        <authorList>
            <person name="Zhang G."/>
            <person name="Zhu L."/>
            <person name="Fang P."/>
        </authorList>
    </citation>
    <scope>NUCLEOTIDE SEQUENCE</scope>
    <source>
        <strain evidence="7">NS1</strain>
        <plasmid evidence="7">pNSL1</plasmid>
    </source>
</reference>
<evidence type="ECO:0000256" key="2">
    <source>
        <dbReference type="ARBA" id="ARBA00011738"/>
    </source>
</evidence>